<dbReference type="PANTHER" id="PTHR30055">
    <property type="entry name" value="HTH-TYPE TRANSCRIPTIONAL REGULATOR RUTR"/>
    <property type="match status" value="1"/>
</dbReference>
<keyword evidence="5" id="KW-1185">Reference proteome</keyword>
<dbReference type="Proteomes" id="UP001107961">
    <property type="component" value="Unassembled WGS sequence"/>
</dbReference>
<evidence type="ECO:0000256" key="2">
    <source>
        <dbReference type="PROSITE-ProRule" id="PRU00335"/>
    </source>
</evidence>
<dbReference type="InterPro" id="IPR050109">
    <property type="entry name" value="HTH-type_TetR-like_transc_reg"/>
</dbReference>
<gene>
    <name evidence="4" type="ORF">LZG35_01915</name>
</gene>
<dbReference type="InterPro" id="IPR009057">
    <property type="entry name" value="Homeodomain-like_sf"/>
</dbReference>
<dbReference type="KEGG" id="axe:P40_00205"/>
<comment type="caution">
    <text evidence="4">The sequence shown here is derived from an EMBL/GenBank/DDBJ whole genome shotgun (WGS) entry which is preliminary data.</text>
</comment>
<keyword evidence="1 2" id="KW-0238">DNA-binding</keyword>
<accession>A0A9Q3ZDA6</accession>
<reference evidence="4" key="1">
    <citation type="submission" date="2022-01" db="EMBL/GenBank/DDBJ databases">
        <authorList>
            <person name="Karlyshev A.V."/>
            <person name="Jaspars M."/>
        </authorList>
    </citation>
    <scope>NUCLEOTIDE SEQUENCE</scope>
    <source>
        <strain evidence="4">AGSA3-2</strain>
    </source>
</reference>
<dbReference type="InterPro" id="IPR001647">
    <property type="entry name" value="HTH_TetR"/>
</dbReference>
<dbReference type="GO" id="GO:0000976">
    <property type="term" value="F:transcription cis-regulatory region binding"/>
    <property type="evidence" value="ECO:0007669"/>
    <property type="project" value="TreeGrafter"/>
</dbReference>
<evidence type="ECO:0000313" key="5">
    <source>
        <dbReference type="Proteomes" id="UP001107961"/>
    </source>
</evidence>
<dbReference type="Gene3D" id="1.10.357.10">
    <property type="entry name" value="Tetracycline Repressor, domain 2"/>
    <property type="match status" value="1"/>
</dbReference>
<dbReference type="GeneID" id="94684794"/>
<dbReference type="Pfam" id="PF00440">
    <property type="entry name" value="TetR_N"/>
    <property type="match status" value="1"/>
</dbReference>
<name>A0A9Q3ZDA6_9GAMM</name>
<evidence type="ECO:0000259" key="3">
    <source>
        <dbReference type="PROSITE" id="PS50977"/>
    </source>
</evidence>
<dbReference type="PRINTS" id="PR00455">
    <property type="entry name" value="HTHTETR"/>
</dbReference>
<dbReference type="SUPFAM" id="SSF46689">
    <property type="entry name" value="Homeodomain-like"/>
    <property type="match status" value="1"/>
</dbReference>
<evidence type="ECO:0000313" key="4">
    <source>
        <dbReference type="EMBL" id="MCE7507376.1"/>
    </source>
</evidence>
<dbReference type="GO" id="GO:0003700">
    <property type="term" value="F:DNA-binding transcription factor activity"/>
    <property type="evidence" value="ECO:0007669"/>
    <property type="project" value="TreeGrafter"/>
</dbReference>
<dbReference type="AlphaFoldDB" id="A0A9Q3ZDA6"/>
<sequence>MTGTKTRILDTALDLFNRHGERNVTTNHIAEALGISPGNLYYHFRNKTAIVAALFQRYRQQIWEWLPPPKGALTWQDKMHYLQGILESMWQGRFLHRDLPHFLHQDPELRAEYTQFVQDGMERGLQIYQGLRASGLIEASDEDLRALMVNTWVLAMSWPGLTHGLNPAAAENETLDRALLRQGIYQIVCLEAPYLRGEALDHLDAMKAEFRVGDTTVNLLFTASGPHIGESSNG</sequence>
<protein>
    <submittedName>
        <fullName evidence="4">TetR/AcrR family transcriptional regulator</fullName>
    </submittedName>
</protein>
<dbReference type="PROSITE" id="PS50977">
    <property type="entry name" value="HTH_TETR_2"/>
    <property type="match status" value="1"/>
</dbReference>
<dbReference type="PANTHER" id="PTHR30055:SF223">
    <property type="entry name" value="HTH-TYPE TRANSCRIPTIONAL REGULATOR UIDR"/>
    <property type="match status" value="1"/>
</dbReference>
<feature type="domain" description="HTH tetR-type" evidence="3">
    <location>
        <begin position="2"/>
        <end position="62"/>
    </location>
</feature>
<dbReference type="EMBL" id="JAJVKT010000002">
    <property type="protein sequence ID" value="MCE7507376.1"/>
    <property type="molecule type" value="Genomic_DNA"/>
</dbReference>
<proteinExistence type="predicted"/>
<dbReference type="InterPro" id="IPR025722">
    <property type="entry name" value="TetR"/>
</dbReference>
<dbReference type="RefSeq" id="WP_022997433.1">
    <property type="nucleotide sequence ID" value="NZ_CBDDTQ010000003.1"/>
</dbReference>
<dbReference type="Pfam" id="PF13972">
    <property type="entry name" value="TetR"/>
    <property type="match status" value="1"/>
</dbReference>
<evidence type="ECO:0000256" key="1">
    <source>
        <dbReference type="ARBA" id="ARBA00023125"/>
    </source>
</evidence>
<organism evidence="4 5">
    <name type="scientific">Alloalcanivorax xenomutans</name>
    <dbReference type="NCBI Taxonomy" id="1094342"/>
    <lineage>
        <taxon>Bacteria</taxon>
        <taxon>Pseudomonadati</taxon>
        <taxon>Pseudomonadota</taxon>
        <taxon>Gammaproteobacteria</taxon>
        <taxon>Oceanospirillales</taxon>
        <taxon>Alcanivoracaceae</taxon>
        <taxon>Alloalcanivorax</taxon>
    </lineage>
</organism>
<feature type="DNA-binding region" description="H-T-H motif" evidence="2">
    <location>
        <begin position="25"/>
        <end position="44"/>
    </location>
</feature>